<dbReference type="GO" id="GO:0018189">
    <property type="term" value="P:pyrroloquinoline quinone biosynthetic process"/>
    <property type="evidence" value="ECO:0007669"/>
    <property type="project" value="UniProtKB-UniPathway"/>
</dbReference>
<comment type="caution">
    <text evidence="4">The sequence shown here is derived from an EMBL/GenBank/DDBJ whole genome shotgun (WGS) entry which is preliminary data.</text>
</comment>
<accession>A0A7X8TJV9</accession>
<dbReference type="NCBIfam" id="TIGR03859">
    <property type="entry name" value="PQQ_PqqD"/>
    <property type="match status" value="1"/>
</dbReference>
<dbReference type="Gene3D" id="1.10.10.1150">
    <property type="entry name" value="Coenzyme PQQ synthesis protein D (PqqD)"/>
    <property type="match status" value="1"/>
</dbReference>
<protein>
    <submittedName>
        <fullName evidence="4">Pyrroloquinoline quinone biosynthesis peptide chaperone PqqD</fullName>
    </submittedName>
</protein>
<keyword evidence="3" id="KW-0884">PQQ biosynthesis</keyword>
<keyword evidence="5" id="KW-1185">Reference proteome</keyword>
<dbReference type="UniPathway" id="UPA00539"/>
<comment type="subunit">
    <text evidence="2">Monomer. Interacts with PqqE.</text>
</comment>
<organism evidence="4 5">
    <name type="scientific">Nesterenkonia sedimenti</name>
    <dbReference type="NCBI Taxonomy" id="1463632"/>
    <lineage>
        <taxon>Bacteria</taxon>
        <taxon>Bacillati</taxon>
        <taxon>Actinomycetota</taxon>
        <taxon>Actinomycetes</taxon>
        <taxon>Micrococcales</taxon>
        <taxon>Micrococcaceae</taxon>
        <taxon>Nesterenkonia</taxon>
    </lineage>
</organism>
<dbReference type="InterPro" id="IPR022479">
    <property type="entry name" value="PqqD_bac"/>
</dbReference>
<name>A0A7X8TJV9_9MICC</name>
<dbReference type="GO" id="GO:0048038">
    <property type="term" value="F:quinone binding"/>
    <property type="evidence" value="ECO:0007669"/>
    <property type="project" value="InterPro"/>
</dbReference>
<dbReference type="InterPro" id="IPR008792">
    <property type="entry name" value="PQQD"/>
</dbReference>
<dbReference type="Proteomes" id="UP000523139">
    <property type="component" value="Unassembled WGS sequence"/>
</dbReference>
<comment type="pathway">
    <text evidence="1">Cofactor biosynthesis; pyrroloquinoline quinone biosynthesis.</text>
</comment>
<gene>
    <name evidence="4" type="primary">pqqD</name>
    <name evidence="4" type="ORF">HGQ17_07785</name>
</gene>
<sequence>MAPAESLNPTARPRLRSGVRMRFDASRNQHVLLSPEAILVLNPTGAEILELCDGSRSIAEIQDQLAQQYGEAKTEEINSFLAELINRRGIEVTDD</sequence>
<dbReference type="Pfam" id="PF05402">
    <property type="entry name" value="PqqD"/>
    <property type="match status" value="1"/>
</dbReference>
<evidence type="ECO:0000313" key="5">
    <source>
        <dbReference type="Proteomes" id="UP000523139"/>
    </source>
</evidence>
<evidence type="ECO:0000256" key="1">
    <source>
        <dbReference type="ARBA" id="ARBA00004886"/>
    </source>
</evidence>
<dbReference type="AlphaFoldDB" id="A0A7X8TJV9"/>
<dbReference type="RefSeq" id="WP_168887389.1">
    <property type="nucleotide sequence ID" value="NZ_JABAHY010000006.1"/>
</dbReference>
<evidence type="ECO:0000256" key="2">
    <source>
        <dbReference type="ARBA" id="ARBA00011741"/>
    </source>
</evidence>
<proteinExistence type="predicted"/>
<evidence type="ECO:0000313" key="4">
    <source>
        <dbReference type="EMBL" id="NLS09904.1"/>
    </source>
</evidence>
<dbReference type="EMBL" id="JABAHY010000006">
    <property type="protein sequence ID" value="NLS09904.1"/>
    <property type="molecule type" value="Genomic_DNA"/>
</dbReference>
<dbReference type="InterPro" id="IPR041881">
    <property type="entry name" value="PqqD_sf"/>
</dbReference>
<reference evidence="4 5" key="1">
    <citation type="submission" date="2020-04" db="EMBL/GenBank/DDBJ databases">
        <title>Nesterenkonia sp. nov., isolated from marine sediment.</title>
        <authorList>
            <person name="Zhang G."/>
        </authorList>
    </citation>
    <scope>NUCLEOTIDE SEQUENCE [LARGE SCALE GENOMIC DNA]</scope>
    <source>
        <strain evidence="4 5">MY13</strain>
    </source>
</reference>
<evidence type="ECO:0000256" key="3">
    <source>
        <dbReference type="ARBA" id="ARBA00022905"/>
    </source>
</evidence>